<accession>Q7VAK2</accession>
<dbReference type="RefSeq" id="WP_011125611.1">
    <property type="nucleotide sequence ID" value="NC_005042.1"/>
</dbReference>
<dbReference type="eggNOG" id="COG4333">
    <property type="taxonomic scope" value="Bacteria"/>
</dbReference>
<dbReference type="HOGENOM" id="CLU_097481_0_1_3"/>
<sequence length="166" mass="19301">MRSDASFSSCGIYRWRLTRFLNNSKKELIFVGLNPSMANSSENDPTIRRIVGFADLWGYGSLTVINLFAKISKKPKILKYCHDPIGPRNDFEINKNLRHWSNNHLCDLWIGWGVNGKLMNRNNQVLKKIRDYDSKTPYVIGLTKEGHPCHPLYISKQSKLIHYYQN</sequence>
<evidence type="ECO:0000313" key="1">
    <source>
        <dbReference type="EMBL" id="AAQ00504.1"/>
    </source>
</evidence>
<dbReference type="PATRIC" id="fig|167539.5.peg.1535"/>
<name>Q7VAK2_PROMA</name>
<reference evidence="1 2" key="1">
    <citation type="journal article" date="2003" name="Proc. Natl. Acad. Sci. U.S.A.">
        <title>Genome sequence of the cyanobacterium Prochlorococcus marinus SS120, a nearly minimal oxyphototrophic genome.</title>
        <authorList>
            <person name="Dufresne A."/>
            <person name="Salanoubat M."/>
            <person name="Partensky F."/>
            <person name="Artiguenave F."/>
            <person name="Axmann I.M."/>
            <person name="Barbe V."/>
            <person name="Duprat S."/>
            <person name="Galperin M.Y."/>
            <person name="Koonin E.V."/>
            <person name="Le Gall F."/>
            <person name="Makarova K.S."/>
            <person name="Ostrowski M."/>
            <person name="Oztas S."/>
            <person name="Robert C."/>
            <person name="Rogozin I.B."/>
            <person name="Scanlan D.J."/>
            <person name="Tandeau de Marsac N."/>
            <person name="Weissenbach J."/>
            <person name="Wincker P."/>
            <person name="Wolf Y.I."/>
            <person name="Hess W.R."/>
        </authorList>
    </citation>
    <scope>NUCLEOTIDE SEQUENCE [LARGE SCALE GENOMIC DNA]</scope>
    <source>
        <strain evidence="2">SARG / CCMP1375 / SS120</strain>
    </source>
</reference>
<gene>
    <name evidence="1" type="ordered locus">Pro_1460</name>
</gene>
<dbReference type="AlphaFoldDB" id="Q7VAK2"/>
<proteinExistence type="predicted"/>
<dbReference type="EMBL" id="AE017126">
    <property type="protein sequence ID" value="AAQ00504.1"/>
    <property type="molecule type" value="Genomic_DNA"/>
</dbReference>
<dbReference type="Proteomes" id="UP000001420">
    <property type="component" value="Chromosome"/>
</dbReference>
<dbReference type="Pfam" id="PF07799">
    <property type="entry name" value="DUF1643"/>
    <property type="match status" value="1"/>
</dbReference>
<dbReference type="OrthoDB" id="9807577at2"/>
<dbReference type="STRING" id="167539.Pro_1460"/>
<protein>
    <submittedName>
        <fullName evidence="1">Uncharacterized conserved protein</fullName>
    </submittedName>
</protein>
<organism evidence="1 2">
    <name type="scientific">Prochlorococcus marinus (strain SARG / CCMP1375 / SS120)</name>
    <dbReference type="NCBI Taxonomy" id="167539"/>
    <lineage>
        <taxon>Bacteria</taxon>
        <taxon>Bacillati</taxon>
        <taxon>Cyanobacteriota</taxon>
        <taxon>Cyanophyceae</taxon>
        <taxon>Synechococcales</taxon>
        <taxon>Prochlorococcaceae</taxon>
        <taxon>Prochlorococcus</taxon>
    </lineage>
</organism>
<dbReference type="InterPro" id="IPR012441">
    <property type="entry name" value="DUF1643"/>
</dbReference>
<dbReference type="KEGG" id="pma:Pro_1460"/>
<dbReference type="EnsemblBacteria" id="AAQ00504">
    <property type="protein sequence ID" value="AAQ00504"/>
    <property type="gene ID" value="Pro_1460"/>
</dbReference>
<evidence type="ECO:0000313" key="2">
    <source>
        <dbReference type="Proteomes" id="UP000001420"/>
    </source>
</evidence>
<keyword evidence="2" id="KW-1185">Reference proteome</keyword>